<evidence type="ECO:0000256" key="9">
    <source>
        <dbReference type="ARBA" id="ARBA00026227"/>
    </source>
</evidence>
<dbReference type="STRING" id="5865.A7AWF0"/>
<dbReference type="GO" id="GO:0016973">
    <property type="term" value="P:poly(A)+ mRNA export from nucleus"/>
    <property type="evidence" value="ECO:0007669"/>
    <property type="project" value="InterPro"/>
</dbReference>
<organism evidence="13 14">
    <name type="scientific">Babesia bovis</name>
    <dbReference type="NCBI Taxonomy" id="5865"/>
    <lineage>
        <taxon>Eukaryota</taxon>
        <taxon>Sar</taxon>
        <taxon>Alveolata</taxon>
        <taxon>Apicomplexa</taxon>
        <taxon>Aconoidasida</taxon>
        <taxon>Piroplasmida</taxon>
        <taxon>Babesiidae</taxon>
        <taxon>Babesia</taxon>
    </lineage>
</organism>
<gene>
    <name evidence="13" type="ORF">BBOV_I002960</name>
</gene>
<keyword evidence="3" id="KW-0813">Transport</keyword>
<reference evidence="13 14" key="1">
    <citation type="journal article" date="2007" name="PLoS Pathog.">
        <title>Genome sequence of Babesia bovis and comparative analysis of apicomplexan hemoprotozoa.</title>
        <authorList>
            <person name="Brayton K.A."/>
            <person name="Lau A.O.T."/>
            <person name="Herndon D.R."/>
            <person name="Hannick L."/>
            <person name="Kappmeyer L.S."/>
            <person name="Berens S.J."/>
            <person name="Bidwell S.L."/>
            <person name="Brown W.C."/>
            <person name="Crabtree J."/>
            <person name="Fadrosh D."/>
            <person name="Feldblum T."/>
            <person name="Forberger H.A."/>
            <person name="Haas B.J."/>
            <person name="Howell J.M."/>
            <person name="Khouri H."/>
            <person name="Koo H."/>
            <person name="Mann D.J."/>
            <person name="Norimine J."/>
            <person name="Paulsen I.T."/>
            <person name="Radune D."/>
            <person name="Ren Q."/>
            <person name="Smith R.K. Jr."/>
            <person name="Suarez C.E."/>
            <person name="White O."/>
            <person name="Wortman J.R."/>
            <person name="Knowles D.P. Jr."/>
            <person name="McElwain T.F."/>
            <person name="Nene V.M."/>
        </authorList>
    </citation>
    <scope>NUCLEOTIDE SEQUENCE [LARGE SCALE GENOMIC DNA]</scope>
    <source>
        <strain evidence="13">T2Bo</strain>
    </source>
</reference>
<dbReference type="GO" id="GO:0015031">
    <property type="term" value="P:protein transport"/>
    <property type="evidence" value="ECO:0007669"/>
    <property type="project" value="UniProtKB-KW"/>
</dbReference>
<evidence type="ECO:0000256" key="1">
    <source>
        <dbReference type="ARBA" id="ARBA00004567"/>
    </source>
</evidence>
<dbReference type="GO" id="GO:0005543">
    <property type="term" value="F:phospholipid binding"/>
    <property type="evidence" value="ECO:0007669"/>
    <property type="project" value="TreeGrafter"/>
</dbReference>
<dbReference type="Proteomes" id="UP000002173">
    <property type="component" value="Chromosome 1"/>
</dbReference>
<dbReference type="KEGG" id="bbo:BBOV_I002960"/>
<keyword evidence="11" id="KW-0175">Coiled coil</keyword>
<dbReference type="Pfam" id="PF07817">
    <property type="entry name" value="GLE1"/>
    <property type="match status" value="1"/>
</dbReference>
<dbReference type="PANTHER" id="PTHR12960">
    <property type="entry name" value="GLE-1-RELATED"/>
    <property type="match status" value="1"/>
</dbReference>
<keyword evidence="7" id="KW-0906">Nuclear pore complex</keyword>
<dbReference type="OMA" id="CEPGCQM"/>
<comment type="subcellular location">
    <subcellularLocation>
        <location evidence="1">Nucleus</location>
        <location evidence="1">Nuclear pore complex</location>
    </subcellularLocation>
</comment>
<evidence type="ECO:0000256" key="12">
    <source>
        <dbReference type="SAM" id="MobiDB-lite"/>
    </source>
</evidence>
<sequence length="454" mass="51193">MYRESLGRRRGSSFNLYDQVLCINRALIISPATIHGNWNPLSIPAEVSTKVMWENDHGIEDRNLWLPNSNHLDTTLNQATKTISSVYVNLLNDALSEVTKLEKELADQKAAEEKAALLAKKQAEASTNDADLNNNTEKSISHSEANGTPLLAQSTFCFADGSNAMALKATSDISGNVSLSNSGSDLSLRDLDTARTDTNVSTTMDEQKPYCPNNAYTRQIDEYQREYENLKKDYDTYVKSTDPNIKKTRIDIARQINATVNKLANTQKQINHSYNTLVNLSNQYKNDPSALTYLTFRVIDTVLELCEPGCQMYLNPKAVWASAHLIRGLMSLHNGCRAIYWSHVKRDCPYALPRLYESSSEKELEELHKCNMGNVNSYLKKQTAIVRFHLALLVVTEDSRGIWSWFSGFLNACTRSVFRIPLSGIISTALSTAAYQGFRTYREQFRKVSRNHVM</sequence>
<accession>A7AWF0</accession>
<dbReference type="PANTHER" id="PTHR12960:SF0">
    <property type="entry name" value="MRNA EXPORT FACTOR GLE1"/>
    <property type="match status" value="1"/>
</dbReference>
<keyword evidence="14" id="KW-1185">Reference proteome</keyword>
<dbReference type="Gene3D" id="1.25.40.510">
    <property type="entry name" value="GLE1-like"/>
    <property type="match status" value="1"/>
</dbReference>
<protein>
    <recommendedName>
        <fullName evidence="9">mRNA export factor GLE1</fullName>
    </recommendedName>
    <alternativeName>
        <fullName evidence="10">Nucleoporin GLE1</fullName>
    </alternativeName>
</protein>
<feature type="compositionally biased region" description="Polar residues" evidence="12">
    <location>
        <begin position="126"/>
        <end position="144"/>
    </location>
</feature>
<evidence type="ECO:0000256" key="10">
    <source>
        <dbReference type="ARBA" id="ARBA00029983"/>
    </source>
</evidence>
<dbReference type="GO" id="GO:0031369">
    <property type="term" value="F:translation initiation factor binding"/>
    <property type="evidence" value="ECO:0007669"/>
    <property type="project" value="TreeGrafter"/>
</dbReference>
<feature type="coiled-coil region" evidence="11">
    <location>
        <begin position="213"/>
        <end position="240"/>
    </location>
</feature>
<keyword evidence="6" id="KW-0811">Translocation</keyword>
<keyword evidence="4" id="KW-0509">mRNA transport</keyword>
<dbReference type="InParanoid" id="A7AWF0"/>
<keyword evidence="8" id="KW-0539">Nucleus</keyword>
<name>A7AWF0_BABBO</name>
<feature type="region of interest" description="Disordered" evidence="12">
    <location>
        <begin position="122"/>
        <end position="144"/>
    </location>
</feature>
<dbReference type="GeneID" id="5477162"/>
<keyword evidence="5" id="KW-0653">Protein transport</keyword>
<comment type="caution">
    <text evidence="13">The sequence shown here is derived from an EMBL/GenBank/DDBJ whole genome shotgun (WGS) entry which is preliminary data.</text>
</comment>
<dbReference type="GO" id="GO:0000822">
    <property type="term" value="F:inositol hexakisphosphate binding"/>
    <property type="evidence" value="ECO:0007669"/>
    <property type="project" value="TreeGrafter"/>
</dbReference>
<evidence type="ECO:0000256" key="6">
    <source>
        <dbReference type="ARBA" id="ARBA00023010"/>
    </source>
</evidence>
<dbReference type="InterPro" id="IPR038506">
    <property type="entry name" value="GLE1-like_sf"/>
</dbReference>
<comment type="similarity">
    <text evidence="2">Belongs to the GLE1 family.</text>
</comment>
<dbReference type="VEuPathDB" id="PiroplasmaDB:BBOV_I002960"/>
<dbReference type="eggNOG" id="KOG2412">
    <property type="taxonomic scope" value="Eukaryota"/>
</dbReference>
<evidence type="ECO:0000256" key="7">
    <source>
        <dbReference type="ARBA" id="ARBA00023132"/>
    </source>
</evidence>
<dbReference type="GO" id="GO:0005737">
    <property type="term" value="C:cytoplasm"/>
    <property type="evidence" value="ECO:0007669"/>
    <property type="project" value="TreeGrafter"/>
</dbReference>
<dbReference type="InterPro" id="IPR012476">
    <property type="entry name" value="GLE1"/>
</dbReference>
<dbReference type="GO" id="GO:0044614">
    <property type="term" value="C:nuclear pore cytoplasmic filaments"/>
    <property type="evidence" value="ECO:0007669"/>
    <property type="project" value="TreeGrafter"/>
</dbReference>
<evidence type="ECO:0000256" key="11">
    <source>
        <dbReference type="SAM" id="Coils"/>
    </source>
</evidence>
<proteinExistence type="inferred from homology"/>
<dbReference type="EMBL" id="AAXT01000005">
    <property type="protein sequence ID" value="EDO05378.1"/>
    <property type="molecule type" value="Genomic_DNA"/>
</dbReference>
<evidence type="ECO:0000313" key="13">
    <source>
        <dbReference type="EMBL" id="EDO05378.1"/>
    </source>
</evidence>
<dbReference type="AlphaFoldDB" id="A7AWF0"/>
<evidence type="ECO:0000256" key="4">
    <source>
        <dbReference type="ARBA" id="ARBA00022816"/>
    </source>
</evidence>
<evidence type="ECO:0000313" key="14">
    <source>
        <dbReference type="Proteomes" id="UP000002173"/>
    </source>
</evidence>
<evidence type="ECO:0000256" key="3">
    <source>
        <dbReference type="ARBA" id="ARBA00022448"/>
    </source>
</evidence>
<evidence type="ECO:0000256" key="8">
    <source>
        <dbReference type="ARBA" id="ARBA00023242"/>
    </source>
</evidence>
<evidence type="ECO:0000256" key="5">
    <source>
        <dbReference type="ARBA" id="ARBA00022927"/>
    </source>
</evidence>
<evidence type="ECO:0000256" key="2">
    <source>
        <dbReference type="ARBA" id="ARBA00011056"/>
    </source>
</evidence>